<feature type="domain" description="Histidine kinase/HSP90-like ATPase" evidence="9">
    <location>
        <begin position="301"/>
        <end position="396"/>
    </location>
</feature>
<feature type="domain" description="GAF" evidence="8">
    <location>
        <begin position="41"/>
        <end position="189"/>
    </location>
</feature>
<dbReference type="SUPFAM" id="SSF55781">
    <property type="entry name" value="GAF domain-like"/>
    <property type="match status" value="1"/>
</dbReference>
<dbReference type="SMART" id="SM00387">
    <property type="entry name" value="HATPase_c"/>
    <property type="match status" value="1"/>
</dbReference>
<dbReference type="InterPro" id="IPR003018">
    <property type="entry name" value="GAF"/>
</dbReference>
<evidence type="ECO:0000256" key="5">
    <source>
        <dbReference type="ARBA" id="ARBA00022741"/>
    </source>
</evidence>
<proteinExistence type="predicted"/>
<dbReference type="InterPro" id="IPR029016">
    <property type="entry name" value="GAF-like_dom_sf"/>
</dbReference>
<evidence type="ECO:0000259" key="9">
    <source>
        <dbReference type="SMART" id="SM00387"/>
    </source>
</evidence>
<dbReference type="SUPFAM" id="SSF55874">
    <property type="entry name" value="ATPase domain of HSP90 chaperone/DNA topoisomerase II/histidine kinase"/>
    <property type="match status" value="1"/>
</dbReference>
<evidence type="ECO:0000256" key="1">
    <source>
        <dbReference type="ARBA" id="ARBA00000085"/>
    </source>
</evidence>
<dbReference type="PANTHER" id="PTHR24421:SF10">
    <property type="entry name" value="NITRATE_NITRITE SENSOR PROTEIN NARQ"/>
    <property type="match status" value="1"/>
</dbReference>
<sequence>MLNITKFSSEYVESLEDQGLYKLPALRLLSEITASLSTNVDIEQLLERFLSTMIRLAGAGAGVVRVLTSDGTGLRLIAAQGLPQNVLDREHIVPIDCGFCGQAAQSAETLFVEDVYLCQNKTELAFFGDHCVNFVAIPLRHKGQLLGIYNLFMFAEAPTLPAEVQLLFASISEHLGMALENSRLTRENMRISLMNERQMLSHKIHDSLAQTLAYLNMRLAMLKHAINHQNQPSTEKYLGDLEDGLDSAYSGLRELITQFHHRMDPRGLIPALDDLLTDVYKKTEAHVDFANHTQGMNLTPDQEVQVFHIVQEALANICKHAQAKNIHLCIERIGHTYQFTVKDDGIGFPVATRPNLDQHFGINIMHGRAAQLSGKLDITSETNLGTLLILTFPVHATQIEKNASLF</sequence>
<dbReference type="InterPro" id="IPR011712">
    <property type="entry name" value="Sig_transdc_His_kin_sub3_dim/P"/>
</dbReference>
<keyword evidence="6 10" id="KW-0418">Kinase</keyword>
<dbReference type="InterPro" id="IPR050482">
    <property type="entry name" value="Sensor_HK_TwoCompSys"/>
</dbReference>
<keyword evidence="4" id="KW-0808">Transferase</keyword>
<evidence type="ECO:0000256" key="2">
    <source>
        <dbReference type="ARBA" id="ARBA00012438"/>
    </source>
</evidence>
<keyword evidence="7" id="KW-0067">ATP-binding</keyword>
<organism evidence="10">
    <name type="scientific">mine drainage metagenome</name>
    <dbReference type="NCBI Taxonomy" id="410659"/>
    <lineage>
        <taxon>unclassified sequences</taxon>
        <taxon>metagenomes</taxon>
        <taxon>ecological metagenomes</taxon>
    </lineage>
</organism>
<dbReference type="InterPro" id="IPR003594">
    <property type="entry name" value="HATPase_dom"/>
</dbReference>
<keyword evidence="3" id="KW-0597">Phosphoprotein</keyword>
<evidence type="ECO:0000256" key="3">
    <source>
        <dbReference type="ARBA" id="ARBA00022553"/>
    </source>
</evidence>
<dbReference type="AlphaFoldDB" id="E6QSU5"/>
<reference evidence="10" key="1">
    <citation type="submission" date="2009-10" db="EMBL/GenBank/DDBJ databases">
        <title>Diversity of trophic interactions inside an arsenic-rich microbial ecosystem.</title>
        <authorList>
            <person name="Bertin P.N."/>
            <person name="Heinrich-Salmeron A."/>
            <person name="Pelletier E."/>
            <person name="Goulhen-Chollet F."/>
            <person name="Arsene-Ploetze F."/>
            <person name="Gallien S."/>
            <person name="Calteau A."/>
            <person name="Vallenet D."/>
            <person name="Casiot C."/>
            <person name="Chane-Woon-Ming B."/>
            <person name="Giloteaux L."/>
            <person name="Barakat M."/>
            <person name="Bonnefoy V."/>
            <person name="Bruneel O."/>
            <person name="Chandler M."/>
            <person name="Cleiss J."/>
            <person name="Duran R."/>
            <person name="Elbaz-Poulichet F."/>
            <person name="Fonknechten N."/>
            <person name="Lauga B."/>
            <person name="Mornico D."/>
            <person name="Ortet P."/>
            <person name="Schaeffer C."/>
            <person name="Siguier P."/>
            <person name="Alexander Thil Smith A."/>
            <person name="Van Dorsselaer A."/>
            <person name="Weissenbach J."/>
            <person name="Medigue C."/>
            <person name="Le Paslier D."/>
        </authorList>
    </citation>
    <scope>NUCLEOTIDE SEQUENCE</scope>
</reference>
<dbReference type="Gene3D" id="1.20.5.1930">
    <property type="match status" value="1"/>
</dbReference>
<evidence type="ECO:0000259" key="8">
    <source>
        <dbReference type="SMART" id="SM00065"/>
    </source>
</evidence>
<name>E6QSU5_9ZZZZ</name>
<evidence type="ECO:0000256" key="4">
    <source>
        <dbReference type="ARBA" id="ARBA00022679"/>
    </source>
</evidence>
<dbReference type="Gene3D" id="3.30.450.40">
    <property type="match status" value="1"/>
</dbReference>
<dbReference type="PANTHER" id="PTHR24421">
    <property type="entry name" value="NITRATE/NITRITE SENSOR PROTEIN NARX-RELATED"/>
    <property type="match status" value="1"/>
</dbReference>
<dbReference type="GO" id="GO:0005524">
    <property type="term" value="F:ATP binding"/>
    <property type="evidence" value="ECO:0007669"/>
    <property type="project" value="UniProtKB-KW"/>
</dbReference>
<dbReference type="SMART" id="SM00065">
    <property type="entry name" value="GAF"/>
    <property type="match status" value="1"/>
</dbReference>
<dbReference type="Pfam" id="PF13185">
    <property type="entry name" value="GAF_2"/>
    <property type="match status" value="1"/>
</dbReference>
<protein>
    <recommendedName>
        <fullName evidence="2">histidine kinase</fullName>
        <ecNumber evidence="2">2.7.13.3</ecNumber>
    </recommendedName>
</protein>
<comment type="catalytic activity">
    <reaction evidence="1">
        <text>ATP + protein L-histidine = ADP + protein N-phospho-L-histidine.</text>
        <dbReference type="EC" id="2.7.13.3"/>
    </reaction>
</comment>
<dbReference type="Pfam" id="PF07730">
    <property type="entry name" value="HisKA_3"/>
    <property type="match status" value="1"/>
</dbReference>
<evidence type="ECO:0000313" key="10">
    <source>
        <dbReference type="EMBL" id="CBI10317.1"/>
    </source>
</evidence>
<dbReference type="GO" id="GO:0016020">
    <property type="term" value="C:membrane"/>
    <property type="evidence" value="ECO:0007669"/>
    <property type="project" value="InterPro"/>
</dbReference>
<comment type="caution">
    <text evidence="10">The sequence shown here is derived from an EMBL/GenBank/DDBJ whole genome shotgun (WGS) entry which is preliminary data.</text>
</comment>
<dbReference type="EMBL" id="CABR01000082">
    <property type="protein sequence ID" value="CBI10317.1"/>
    <property type="molecule type" value="Genomic_DNA"/>
</dbReference>
<accession>E6QSU5</accession>
<dbReference type="Gene3D" id="3.30.565.10">
    <property type="entry name" value="Histidine kinase-like ATPase, C-terminal domain"/>
    <property type="match status" value="1"/>
</dbReference>
<evidence type="ECO:0000256" key="7">
    <source>
        <dbReference type="ARBA" id="ARBA00022840"/>
    </source>
</evidence>
<dbReference type="CDD" id="cd16917">
    <property type="entry name" value="HATPase_UhpB-NarQ-NarX-like"/>
    <property type="match status" value="1"/>
</dbReference>
<dbReference type="GO" id="GO:0046983">
    <property type="term" value="F:protein dimerization activity"/>
    <property type="evidence" value="ECO:0007669"/>
    <property type="project" value="InterPro"/>
</dbReference>
<dbReference type="InterPro" id="IPR036890">
    <property type="entry name" value="HATPase_C_sf"/>
</dbReference>
<evidence type="ECO:0000256" key="6">
    <source>
        <dbReference type="ARBA" id="ARBA00022777"/>
    </source>
</evidence>
<gene>
    <name evidence="10" type="ORF">CARN7_1095</name>
</gene>
<dbReference type="GO" id="GO:0000155">
    <property type="term" value="F:phosphorelay sensor kinase activity"/>
    <property type="evidence" value="ECO:0007669"/>
    <property type="project" value="InterPro"/>
</dbReference>
<dbReference type="Pfam" id="PF02518">
    <property type="entry name" value="HATPase_c"/>
    <property type="match status" value="1"/>
</dbReference>
<keyword evidence="5" id="KW-0547">Nucleotide-binding</keyword>
<dbReference type="EC" id="2.7.13.3" evidence="2"/>